<dbReference type="RefSeq" id="WP_198113684.1">
    <property type="nucleotide sequence ID" value="NZ_JAEDAK010000038.1"/>
</dbReference>
<dbReference type="InterPro" id="IPR000100">
    <property type="entry name" value="RNase_P"/>
</dbReference>
<organism evidence="7 8">
    <name type="scientific">Inhella proteolytica</name>
    <dbReference type="NCBI Taxonomy" id="2795029"/>
    <lineage>
        <taxon>Bacteria</taxon>
        <taxon>Pseudomonadati</taxon>
        <taxon>Pseudomonadota</taxon>
        <taxon>Betaproteobacteria</taxon>
        <taxon>Burkholderiales</taxon>
        <taxon>Sphaerotilaceae</taxon>
        <taxon>Inhella</taxon>
    </lineage>
</organism>
<accession>A0A931JBW9</accession>
<evidence type="ECO:0000256" key="1">
    <source>
        <dbReference type="ARBA" id="ARBA00022694"/>
    </source>
</evidence>
<dbReference type="GO" id="GO:0030677">
    <property type="term" value="C:ribonuclease P complex"/>
    <property type="evidence" value="ECO:0007669"/>
    <property type="project" value="TreeGrafter"/>
</dbReference>
<evidence type="ECO:0000256" key="6">
    <source>
        <dbReference type="HAMAP-Rule" id="MF_00227"/>
    </source>
</evidence>
<dbReference type="InterPro" id="IPR020568">
    <property type="entry name" value="Ribosomal_Su5_D2-typ_SF"/>
</dbReference>
<keyword evidence="4 6" id="KW-0378">Hydrolase</keyword>
<dbReference type="AlphaFoldDB" id="A0A931JBW9"/>
<sequence>MVAPDPRAAQLGRILRATDFERVLQAGSRARSHWFALHFLADAPSQPAAHKLSTACPPDGHRVVDGLGENPSGRWLGLVVPKRLARRAVTRNLVKRLGRASLTEQLGGAQPLPAGLWVLRLRSPIDRKQFPSARSEPLRLALREDLQLLWRRALNPRPAAAKPKVVAP</sequence>
<dbReference type="GO" id="GO:0001682">
    <property type="term" value="P:tRNA 5'-leader removal"/>
    <property type="evidence" value="ECO:0007669"/>
    <property type="project" value="UniProtKB-UniRule"/>
</dbReference>
<dbReference type="GO" id="GO:0042781">
    <property type="term" value="F:3'-tRNA processing endoribonuclease activity"/>
    <property type="evidence" value="ECO:0007669"/>
    <property type="project" value="TreeGrafter"/>
</dbReference>
<dbReference type="SUPFAM" id="SSF54211">
    <property type="entry name" value="Ribosomal protein S5 domain 2-like"/>
    <property type="match status" value="1"/>
</dbReference>
<name>A0A931JBW9_9BURK</name>
<reference evidence="7" key="1">
    <citation type="submission" date="2020-12" db="EMBL/GenBank/DDBJ databases">
        <title>The genome sequence of Inhella sp. 1Y17.</title>
        <authorList>
            <person name="Liu Y."/>
        </authorList>
    </citation>
    <scope>NUCLEOTIDE SEQUENCE</scope>
    <source>
        <strain evidence="7">1Y17</strain>
    </source>
</reference>
<dbReference type="Gene3D" id="3.30.230.10">
    <property type="match status" value="1"/>
</dbReference>
<dbReference type="HAMAP" id="MF_00227">
    <property type="entry name" value="RNase_P"/>
    <property type="match status" value="1"/>
</dbReference>
<evidence type="ECO:0000256" key="2">
    <source>
        <dbReference type="ARBA" id="ARBA00022722"/>
    </source>
</evidence>
<evidence type="ECO:0000256" key="5">
    <source>
        <dbReference type="ARBA" id="ARBA00022884"/>
    </source>
</evidence>
<keyword evidence="2 6" id="KW-0540">Nuclease</keyword>
<comment type="caution">
    <text evidence="7">The sequence shown here is derived from an EMBL/GenBank/DDBJ whole genome shotgun (WGS) entry which is preliminary data.</text>
</comment>
<dbReference type="PANTHER" id="PTHR33992">
    <property type="entry name" value="RIBONUCLEASE P PROTEIN COMPONENT"/>
    <property type="match status" value="1"/>
</dbReference>
<keyword evidence="5 6" id="KW-0694">RNA-binding</keyword>
<dbReference type="Pfam" id="PF00825">
    <property type="entry name" value="Ribonuclease_P"/>
    <property type="match status" value="1"/>
</dbReference>
<keyword evidence="8" id="KW-1185">Reference proteome</keyword>
<dbReference type="EC" id="3.1.26.5" evidence="6"/>
<dbReference type="InterPro" id="IPR014721">
    <property type="entry name" value="Ribsml_uS5_D2-typ_fold_subgr"/>
</dbReference>
<protein>
    <recommendedName>
        <fullName evidence="6">Ribonuclease P protein component</fullName>
        <shortName evidence="6">RNase P protein</shortName>
        <shortName evidence="6">RNaseP protein</shortName>
        <ecNumber evidence="6">3.1.26.5</ecNumber>
    </recommendedName>
    <alternativeName>
        <fullName evidence="6">Protein C5</fullName>
    </alternativeName>
</protein>
<evidence type="ECO:0000256" key="3">
    <source>
        <dbReference type="ARBA" id="ARBA00022759"/>
    </source>
</evidence>
<keyword evidence="3 6" id="KW-0255">Endonuclease</keyword>
<comment type="similarity">
    <text evidence="6">Belongs to the RnpA family.</text>
</comment>
<dbReference type="GO" id="GO:0000049">
    <property type="term" value="F:tRNA binding"/>
    <property type="evidence" value="ECO:0007669"/>
    <property type="project" value="UniProtKB-UniRule"/>
</dbReference>
<keyword evidence="1 6" id="KW-0819">tRNA processing</keyword>
<dbReference type="EMBL" id="JAEDAK010000038">
    <property type="protein sequence ID" value="MBH9579750.1"/>
    <property type="molecule type" value="Genomic_DNA"/>
</dbReference>
<comment type="catalytic activity">
    <reaction evidence="6">
        <text>Endonucleolytic cleavage of RNA, removing 5'-extranucleotides from tRNA precursor.</text>
        <dbReference type="EC" id="3.1.26.5"/>
    </reaction>
</comment>
<evidence type="ECO:0000313" key="7">
    <source>
        <dbReference type="EMBL" id="MBH9579750.1"/>
    </source>
</evidence>
<dbReference type="PANTHER" id="PTHR33992:SF1">
    <property type="entry name" value="RIBONUCLEASE P PROTEIN COMPONENT"/>
    <property type="match status" value="1"/>
</dbReference>
<proteinExistence type="inferred from homology"/>
<dbReference type="Proteomes" id="UP000613266">
    <property type="component" value="Unassembled WGS sequence"/>
</dbReference>
<comment type="subunit">
    <text evidence="6">Consists of a catalytic RNA component (M1 or rnpB) and a protein subunit.</text>
</comment>
<gene>
    <name evidence="6" type="primary">rnpA</name>
    <name evidence="7" type="ORF">I7X39_22915</name>
</gene>
<evidence type="ECO:0000313" key="8">
    <source>
        <dbReference type="Proteomes" id="UP000613266"/>
    </source>
</evidence>
<evidence type="ECO:0000256" key="4">
    <source>
        <dbReference type="ARBA" id="ARBA00022801"/>
    </source>
</evidence>
<comment type="function">
    <text evidence="6">RNaseP catalyzes the removal of the 5'-leader sequence from pre-tRNA to produce the mature 5'-terminus. It can also cleave other RNA substrates such as 4.5S RNA. The protein component plays an auxiliary but essential role in vivo by binding to the 5'-leader sequence and broadening the substrate specificity of the ribozyme.</text>
</comment>
<dbReference type="GO" id="GO:0004526">
    <property type="term" value="F:ribonuclease P activity"/>
    <property type="evidence" value="ECO:0007669"/>
    <property type="project" value="UniProtKB-UniRule"/>
</dbReference>